<organism evidence="2 3">
    <name type="scientific">Malassezia furfur</name>
    <name type="common">Pityriasis versicolor infection agent</name>
    <name type="synonym">Pityrosporum furfur</name>
    <dbReference type="NCBI Taxonomy" id="55194"/>
    <lineage>
        <taxon>Eukaryota</taxon>
        <taxon>Fungi</taxon>
        <taxon>Dikarya</taxon>
        <taxon>Basidiomycota</taxon>
        <taxon>Ustilaginomycotina</taxon>
        <taxon>Malasseziomycetes</taxon>
        <taxon>Malasseziales</taxon>
        <taxon>Malasseziaceae</taxon>
        <taxon>Malassezia</taxon>
    </lineage>
</organism>
<feature type="region of interest" description="Disordered" evidence="1">
    <location>
        <begin position="1"/>
        <end position="249"/>
    </location>
</feature>
<feature type="compositionally biased region" description="Low complexity" evidence="1">
    <location>
        <begin position="281"/>
        <end position="311"/>
    </location>
</feature>
<reference evidence="2 3" key="1">
    <citation type="journal article" date="2020" name="Elife">
        <title>Loss of centromere function drives karyotype evolution in closely related Malassezia species.</title>
        <authorList>
            <person name="Sankaranarayanan S.R."/>
            <person name="Ianiri G."/>
            <person name="Coelho M.A."/>
            <person name="Reza M.H."/>
            <person name="Thimmappa B.C."/>
            <person name="Ganguly P."/>
            <person name="Vadnala R.N."/>
            <person name="Sun S."/>
            <person name="Siddharthan R."/>
            <person name="Tellgren-Roth C."/>
            <person name="Dawson T.L."/>
            <person name="Heitman J."/>
            <person name="Sanyal K."/>
        </authorList>
    </citation>
    <scope>NUCLEOTIDE SEQUENCE [LARGE SCALE GENOMIC DNA]</scope>
    <source>
        <strain evidence="2">CBS14141</strain>
    </source>
</reference>
<feature type="compositionally biased region" description="Basic and acidic residues" evidence="1">
    <location>
        <begin position="9"/>
        <end position="22"/>
    </location>
</feature>
<evidence type="ECO:0000313" key="2">
    <source>
        <dbReference type="EMBL" id="WFD46699.1"/>
    </source>
</evidence>
<feature type="compositionally biased region" description="Basic and acidic residues" evidence="1">
    <location>
        <begin position="60"/>
        <end position="73"/>
    </location>
</feature>
<feature type="region of interest" description="Disordered" evidence="1">
    <location>
        <begin position="437"/>
        <end position="456"/>
    </location>
</feature>
<protein>
    <recommendedName>
        <fullName evidence="4">Proteophosphoglycan ppg4</fullName>
    </recommendedName>
</protein>
<feature type="compositionally biased region" description="Low complexity" evidence="1">
    <location>
        <begin position="237"/>
        <end position="247"/>
    </location>
</feature>
<evidence type="ECO:0000313" key="3">
    <source>
        <dbReference type="Proteomes" id="UP000818624"/>
    </source>
</evidence>
<feature type="compositionally biased region" description="Polar residues" evidence="1">
    <location>
        <begin position="144"/>
        <end position="154"/>
    </location>
</feature>
<dbReference type="EMBL" id="CP046234">
    <property type="protein sequence ID" value="WFD46699.1"/>
    <property type="molecule type" value="Genomic_DNA"/>
</dbReference>
<accession>A0ABY8ENX7</accession>
<name>A0ABY8ENX7_MALFU</name>
<evidence type="ECO:0008006" key="4">
    <source>
        <dbReference type="Google" id="ProtNLM"/>
    </source>
</evidence>
<feature type="compositionally biased region" description="Polar residues" evidence="1">
    <location>
        <begin position="23"/>
        <end position="41"/>
    </location>
</feature>
<gene>
    <name evidence="2" type="ORF">GLX27_001336</name>
</gene>
<feature type="region of interest" description="Disordered" evidence="1">
    <location>
        <begin position="279"/>
        <end position="327"/>
    </location>
</feature>
<proteinExistence type="predicted"/>
<dbReference type="Proteomes" id="UP000818624">
    <property type="component" value="Chromosome 1"/>
</dbReference>
<sequence>MLRRARSLRSVERRNAETKDTTKNASPTIDTPQTTPGTPSAPTRGVMPSVQWARSPGKPLRPEGGDTKARRADMPSSPLARANTTMRRPTPGTAGLSPAVDASRNEALLPPAELPSAPPVHAGLEGLGIHSAPPRAQPRPTPADNGSSPSVTRSRSFKSYFPRLGRRKQGDMPRNDPATSGSPEAAPATVTPTYEVSSEELSTVLMQGSRAVQRRQHASSRSVSTPIQKPVHHQRNASFAAPPSASSTPRAEMEVAPLAPFTFPLHQAPFAGASIDPCSTPPSLVSSSSTLASDTRATPSRPAASATPPRDSAARLKQALHDASPHDMNAPAPAIVFPGMQRLTPPRYTPEPTYEPPTDTWAYTLRPGSATSSRRASPLPGRETAPLFQCVGAERGLVYEHTDALYESDALRSQRASIETIPASDLPPLTWEAPSWQHDASSTQPLVTAHSPWGGM</sequence>
<keyword evidence="3" id="KW-1185">Reference proteome</keyword>
<evidence type="ECO:0000256" key="1">
    <source>
        <dbReference type="SAM" id="MobiDB-lite"/>
    </source>
</evidence>
<feature type="compositionally biased region" description="Polar residues" evidence="1">
    <location>
        <begin position="190"/>
        <end position="206"/>
    </location>
</feature>